<sequence length="329" mass="35953">MPLEGGESSEYYIFDLAFSDTECLEIEYFKSDPSLDKEDKIRYSVTFEKQAPEEAVQLGAERTIFGYTFQCVTERYGTVDVDAIKIQSVNTDLPESNIDAVKPDQPKMELPNGQDYDPTVPLAPGIPITLVFDDIIQNLGQFRVDSCSVNGAYFVKDGCTNDNWDVLQFGIDGLSKKVTVAAVSSTEQSDEMQIVCTVVFCKSCADELTNCDATPPIGNAKIIKDENTASSSSQQNSAGGGPNQKALEIKPRSSISQTISIEAPENPVVIEMDGVKLIVDEAQIKGTEIVGTPLIENPSPESPGKYSSAQGPQLLFLPIFLFLRIFFKI</sequence>
<dbReference type="Proteomes" id="UP001158576">
    <property type="component" value="Chromosome 2"/>
</dbReference>
<gene>
    <name evidence="2" type="ORF">OKIOD_LOCUS14070</name>
</gene>
<evidence type="ECO:0000313" key="3">
    <source>
        <dbReference type="Proteomes" id="UP001158576"/>
    </source>
</evidence>
<feature type="region of interest" description="Disordered" evidence="1">
    <location>
        <begin position="226"/>
        <end position="249"/>
    </location>
</feature>
<evidence type="ECO:0000256" key="1">
    <source>
        <dbReference type="SAM" id="MobiDB-lite"/>
    </source>
</evidence>
<proteinExistence type="predicted"/>
<name>A0ABN7T3M6_OIKDI</name>
<accession>A0ABN7T3M6</accession>
<reference evidence="2 3" key="1">
    <citation type="submission" date="2021-04" db="EMBL/GenBank/DDBJ databases">
        <authorList>
            <person name="Bliznina A."/>
        </authorList>
    </citation>
    <scope>NUCLEOTIDE SEQUENCE [LARGE SCALE GENOMIC DNA]</scope>
</reference>
<organism evidence="2 3">
    <name type="scientific">Oikopleura dioica</name>
    <name type="common">Tunicate</name>
    <dbReference type="NCBI Taxonomy" id="34765"/>
    <lineage>
        <taxon>Eukaryota</taxon>
        <taxon>Metazoa</taxon>
        <taxon>Chordata</taxon>
        <taxon>Tunicata</taxon>
        <taxon>Appendicularia</taxon>
        <taxon>Copelata</taxon>
        <taxon>Oikopleuridae</taxon>
        <taxon>Oikopleura</taxon>
    </lineage>
</organism>
<protein>
    <submittedName>
        <fullName evidence="2">Oidioi.mRNA.OKI2018_I69.chr2.g5305.t1.cds</fullName>
    </submittedName>
</protein>
<evidence type="ECO:0000313" key="2">
    <source>
        <dbReference type="EMBL" id="CAG5110959.1"/>
    </source>
</evidence>
<keyword evidence="3" id="KW-1185">Reference proteome</keyword>
<dbReference type="EMBL" id="OU015567">
    <property type="protein sequence ID" value="CAG5110959.1"/>
    <property type="molecule type" value="Genomic_DNA"/>
</dbReference>